<evidence type="ECO:0000256" key="1">
    <source>
        <dbReference type="SAM" id="MobiDB-lite"/>
    </source>
</evidence>
<feature type="region of interest" description="Disordered" evidence="1">
    <location>
        <begin position="675"/>
        <end position="725"/>
    </location>
</feature>
<dbReference type="RefSeq" id="XP_064671096.1">
    <property type="nucleotide sequence ID" value="XM_064818779.1"/>
</dbReference>
<gene>
    <name evidence="2" type="ORF">N656DRAFT_836431</name>
</gene>
<evidence type="ECO:0000313" key="2">
    <source>
        <dbReference type="EMBL" id="KAK4113526.1"/>
    </source>
</evidence>
<reference evidence="2" key="1">
    <citation type="journal article" date="2023" name="Mol. Phylogenet. Evol.">
        <title>Genome-scale phylogeny and comparative genomics of the fungal order Sordariales.</title>
        <authorList>
            <person name="Hensen N."/>
            <person name="Bonometti L."/>
            <person name="Westerberg I."/>
            <person name="Brannstrom I.O."/>
            <person name="Guillou S."/>
            <person name="Cros-Aarteil S."/>
            <person name="Calhoun S."/>
            <person name="Haridas S."/>
            <person name="Kuo A."/>
            <person name="Mondo S."/>
            <person name="Pangilinan J."/>
            <person name="Riley R."/>
            <person name="LaButti K."/>
            <person name="Andreopoulos B."/>
            <person name="Lipzen A."/>
            <person name="Chen C."/>
            <person name="Yan M."/>
            <person name="Daum C."/>
            <person name="Ng V."/>
            <person name="Clum A."/>
            <person name="Steindorff A."/>
            <person name="Ohm R.A."/>
            <person name="Martin F."/>
            <person name="Silar P."/>
            <person name="Natvig D.O."/>
            <person name="Lalanne C."/>
            <person name="Gautier V."/>
            <person name="Ament-Velasquez S.L."/>
            <person name="Kruys A."/>
            <person name="Hutchinson M.I."/>
            <person name="Powell A.J."/>
            <person name="Barry K."/>
            <person name="Miller A.N."/>
            <person name="Grigoriev I.V."/>
            <person name="Debuchy R."/>
            <person name="Gladieux P."/>
            <person name="Hiltunen Thoren M."/>
            <person name="Johannesson H."/>
        </authorList>
    </citation>
    <scope>NUCLEOTIDE SEQUENCE</scope>
    <source>
        <strain evidence="2">CBS 508.74</strain>
    </source>
</reference>
<dbReference type="PANTHER" id="PTHR40619:SF3">
    <property type="entry name" value="FUNGAL STAND N-TERMINAL GOODBYE DOMAIN-CONTAINING PROTEIN"/>
    <property type="match status" value="1"/>
</dbReference>
<reference evidence="2" key="2">
    <citation type="submission" date="2023-05" db="EMBL/GenBank/DDBJ databases">
        <authorList>
            <consortium name="Lawrence Berkeley National Laboratory"/>
            <person name="Steindorff A."/>
            <person name="Hensen N."/>
            <person name="Bonometti L."/>
            <person name="Westerberg I."/>
            <person name="Brannstrom I.O."/>
            <person name="Guillou S."/>
            <person name="Cros-Aarteil S."/>
            <person name="Calhoun S."/>
            <person name="Haridas S."/>
            <person name="Kuo A."/>
            <person name="Mondo S."/>
            <person name="Pangilinan J."/>
            <person name="Riley R."/>
            <person name="Labutti K."/>
            <person name="Andreopoulos B."/>
            <person name="Lipzen A."/>
            <person name="Chen C."/>
            <person name="Yanf M."/>
            <person name="Daum C."/>
            <person name="Ng V."/>
            <person name="Clum A."/>
            <person name="Ohm R."/>
            <person name="Martin F."/>
            <person name="Silar P."/>
            <person name="Natvig D."/>
            <person name="Lalanne C."/>
            <person name="Gautier V."/>
            <person name="Ament-Velasquez S.L."/>
            <person name="Kruys A."/>
            <person name="Hutchinson M.I."/>
            <person name="Powell A.J."/>
            <person name="Barry K."/>
            <person name="Miller A.N."/>
            <person name="Grigoriev I.V."/>
            <person name="Debuchy R."/>
            <person name="Gladieux P."/>
            <person name="Thoren M.H."/>
            <person name="Johannesson H."/>
        </authorList>
    </citation>
    <scope>NUCLEOTIDE SEQUENCE</scope>
    <source>
        <strain evidence="2">CBS 508.74</strain>
    </source>
</reference>
<sequence>MASQNARPRLNWIRPGKEEVSVVGSYVAEQAPKIHIGFGGSSELKVEQVKFVVPNSEPYIQLEHALRDYITELLGTQTTTFDHDLCDRIAAMEKAYGKSKEGFWYRLWYGIGNAKDIAEAWLDLIPNEYGVSVIKAGMAVVFKLADNSREKREKVFNTFRTLQEALVDLHPDRARFRDDSGVKQAVDDLYKSIVKGIEDMVLVLSSTRSRSLFTTFAAKLKRENETDESRPTLDEVLQSAEKHIQEYKEAVSLARDHTTERTEVYSRMTAARSILIHQDMAHLREDASHLKRMAAKDAAARKEQRRRDEKHQVDVLKALREGGKQLNVIAEEQIKIQERQSENQALLRTMLLQSILESKALQAEVAGLRRKVSNSSRHTAVVSLSRLCQILAQPGPLSACASYLDDLPDLERMFQHPSTDLLHATAEQSRCALETQGQVQSLLTQPQFRDWLSQSRPSLVLVDANLEESSLDRLSAISVFSSTLVTSLMQAYPETAVVTHFFCGLHSSLNDTWYGPSGLVRSLIVQLLTKLDASDPDMETWNLDFINDREFLQNLEEHSLTDLGLVLHKLLYQFPLDTHVYCIVDSISCFDVRRVHRDLDTVLERFRIMVNDTKLRAVFKVLLTNPGRSTRAITSMNFLQEDPTRLVTLSRYNLVPGEISERAVGDYLPAAGRRTPSRSPFGYSRRPSPAVSVRNRSPEPVLAGPGVAPDDGGYGDGVDDWNAMY</sequence>
<dbReference type="Proteomes" id="UP001302812">
    <property type="component" value="Unassembled WGS sequence"/>
</dbReference>
<name>A0AAN6YTE1_9PEZI</name>
<dbReference type="EMBL" id="MU853339">
    <property type="protein sequence ID" value="KAK4113526.1"/>
    <property type="molecule type" value="Genomic_DNA"/>
</dbReference>
<organism evidence="2 3">
    <name type="scientific">Canariomyces notabilis</name>
    <dbReference type="NCBI Taxonomy" id="2074819"/>
    <lineage>
        <taxon>Eukaryota</taxon>
        <taxon>Fungi</taxon>
        <taxon>Dikarya</taxon>
        <taxon>Ascomycota</taxon>
        <taxon>Pezizomycotina</taxon>
        <taxon>Sordariomycetes</taxon>
        <taxon>Sordariomycetidae</taxon>
        <taxon>Sordariales</taxon>
        <taxon>Chaetomiaceae</taxon>
        <taxon>Canariomyces</taxon>
    </lineage>
</organism>
<accession>A0AAN6YTE1</accession>
<evidence type="ECO:0000313" key="3">
    <source>
        <dbReference type="Proteomes" id="UP001302812"/>
    </source>
</evidence>
<dbReference type="GeneID" id="89942905"/>
<keyword evidence="3" id="KW-1185">Reference proteome</keyword>
<proteinExistence type="predicted"/>
<dbReference type="PANTHER" id="PTHR40619">
    <property type="entry name" value="FUNGAL STAND N-TERMINAL GOODBYE DOMAIN-CONTAINING PROTEIN"/>
    <property type="match status" value="1"/>
</dbReference>
<dbReference type="AlphaFoldDB" id="A0AAN6YTE1"/>
<comment type="caution">
    <text evidence="2">The sequence shown here is derived from an EMBL/GenBank/DDBJ whole genome shotgun (WGS) entry which is preliminary data.</text>
</comment>
<protein>
    <submittedName>
        <fullName evidence="2">Uncharacterized protein</fullName>
    </submittedName>
</protein>